<dbReference type="EMBL" id="KB200367">
    <property type="protein sequence ID" value="ESP01816.1"/>
    <property type="molecule type" value="Genomic_DNA"/>
</dbReference>
<evidence type="ECO:0000256" key="12">
    <source>
        <dbReference type="ARBA" id="ARBA00023242"/>
    </source>
</evidence>
<accession>V4B2A7</accession>
<keyword evidence="6" id="KW-0479">Metal-binding</keyword>
<evidence type="ECO:0000256" key="5">
    <source>
        <dbReference type="ARBA" id="ARBA00022454"/>
    </source>
</evidence>
<evidence type="ECO:0000256" key="14">
    <source>
        <dbReference type="SAM" id="Coils"/>
    </source>
</evidence>
<comment type="subcellular location">
    <subcellularLocation>
        <location evidence="3">Chromosome</location>
    </subcellularLocation>
    <subcellularLocation>
        <location evidence="2">Nucleus</location>
    </subcellularLocation>
</comment>
<dbReference type="GO" id="GO:0016887">
    <property type="term" value="F:ATP hydrolysis activity"/>
    <property type="evidence" value="ECO:0007669"/>
    <property type="project" value="InterPro"/>
</dbReference>
<keyword evidence="10 14" id="KW-0175">Coiled coil</keyword>
<dbReference type="Proteomes" id="UP000030746">
    <property type="component" value="Unassembled WGS sequence"/>
</dbReference>
<evidence type="ECO:0000256" key="10">
    <source>
        <dbReference type="ARBA" id="ARBA00023054"/>
    </source>
</evidence>
<evidence type="ECO:0000256" key="8">
    <source>
        <dbReference type="ARBA" id="ARBA00022801"/>
    </source>
</evidence>
<comment type="cofactor">
    <cofactor evidence="1">
        <name>Zn(2+)</name>
        <dbReference type="ChEBI" id="CHEBI:29105"/>
    </cofactor>
</comment>
<evidence type="ECO:0000256" key="11">
    <source>
        <dbReference type="ARBA" id="ARBA00023204"/>
    </source>
</evidence>
<dbReference type="GO" id="GO:0000722">
    <property type="term" value="P:telomere maintenance via recombination"/>
    <property type="evidence" value="ECO:0007669"/>
    <property type="project" value="TreeGrafter"/>
</dbReference>
<dbReference type="Pfam" id="PF13476">
    <property type="entry name" value="AAA_23"/>
    <property type="match status" value="1"/>
</dbReference>
<dbReference type="InterPro" id="IPR038729">
    <property type="entry name" value="Rad50/SbcC_AAA"/>
</dbReference>
<dbReference type="GO" id="GO:0003691">
    <property type="term" value="F:double-stranded telomeric DNA binding"/>
    <property type="evidence" value="ECO:0007669"/>
    <property type="project" value="TreeGrafter"/>
</dbReference>
<evidence type="ECO:0000256" key="4">
    <source>
        <dbReference type="ARBA" id="ARBA00009439"/>
    </source>
</evidence>
<proteinExistence type="inferred from homology"/>
<evidence type="ECO:0000256" key="6">
    <source>
        <dbReference type="ARBA" id="ARBA00022723"/>
    </source>
</evidence>
<dbReference type="GO" id="GO:0046872">
    <property type="term" value="F:metal ion binding"/>
    <property type="evidence" value="ECO:0007669"/>
    <property type="project" value="UniProtKB-KW"/>
</dbReference>
<keyword evidence="7" id="KW-0227">DNA damage</keyword>
<keyword evidence="11" id="KW-0234">DNA repair</keyword>
<dbReference type="RefSeq" id="XP_009047496.1">
    <property type="nucleotide sequence ID" value="XM_009049248.1"/>
</dbReference>
<dbReference type="GO" id="GO:0030870">
    <property type="term" value="C:Mre11 complex"/>
    <property type="evidence" value="ECO:0007669"/>
    <property type="project" value="TreeGrafter"/>
</dbReference>
<dbReference type="PANTHER" id="PTHR18867:SF12">
    <property type="entry name" value="DNA REPAIR PROTEIN RAD50"/>
    <property type="match status" value="1"/>
</dbReference>
<dbReference type="OrthoDB" id="18797at2759"/>
<dbReference type="STRING" id="225164.V4B2A7"/>
<evidence type="ECO:0000256" key="9">
    <source>
        <dbReference type="ARBA" id="ARBA00022833"/>
    </source>
</evidence>
<feature type="coiled-coil region" evidence="14">
    <location>
        <begin position="292"/>
        <end position="344"/>
    </location>
</feature>
<dbReference type="AlphaFoldDB" id="V4B2A7"/>
<dbReference type="FunFam" id="3.40.50.300:FF:001195">
    <property type="entry name" value="DNA repair protein rad50"/>
    <property type="match status" value="1"/>
</dbReference>
<evidence type="ECO:0000256" key="1">
    <source>
        <dbReference type="ARBA" id="ARBA00001947"/>
    </source>
</evidence>
<dbReference type="GO" id="GO:0000794">
    <property type="term" value="C:condensed nuclear chromosome"/>
    <property type="evidence" value="ECO:0007669"/>
    <property type="project" value="TreeGrafter"/>
</dbReference>
<evidence type="ECO:0000256" key="2">
    <source>
        <dbReference type="ARBA" id="ARBA00004123"/>
    </source>
</evidence>
<dbReference type="InterPro" id="IPR027417">
    <property type="entry name" value="P-loop_NTPase"/>
</dbReference>
<gene>
    <name evidence="16" type="ORF">LOTGIDRAFT_139048</name>
</gene>
<feature type="coiled-coil region" evidence="14">
    <location>
        <begin position="191"/>
        <end position="249"/>
    </location>
</feature>
<organism evidence="16 17">
    <name type="scientific">Lottia gigantea</name>
    <name type="common">Giant owl limpet</name>
    <dbReference type="NCBI Taxonomy" id="225164"/>
    <lineage>
        <taxon>Eukaryota</taxon>
        <taxon>Metazoa</taxon>
        <taxon>Spiralia</taxon>
        <taxon>Lophotrochozoa</taxon>
        <taxon>Mollusca</taxon>
        <taxon>Gastropoda</taxon>
        <taxon>Patellogastropoda</taxon>
        <taxon>Lottioidea</taxon>
        <taxon>Lottiidae</taxon>
        <taxon>Lottia</taxon>
    </lineage>
</organism>
<feature type="domain" description="Rad50/SbcC-type AAA" evidence="15">
    <location>
        <begin position="6"/>
        <end position="232"/>
    </location>
</feature>
<dbReference type="GO" id="GO:0043047">
    <property type="term" value="F:single-stranded telomeric DNA binding"/>
    <property type="evidence" value="ECO:0007669"/>
    <property type="project" value="TreeGrafter"/>
</dbReference>
<evidence type="ECO:0000313" key="17">
    <source>
        <dbReference type="Proteomes" id="UP000030746"/>
    </source>
</evidence>
<evidence type="ECO:0000256" key="3">
    <source>
        <dbReference type="ARBA" id="ARBA00004286"/>
    </source>
</evidence>
<dbReference type="CTD" id="20234140"/>
<dbReference type="PANTHER" id="PTHR18867">
    <property type="entry name" value="RAD50"/>
    <property type="match status" value="1"/>
</dbReference>
<protein>
    <recommendedName>
        <fullName evidence="15">Rad50/SbcC-type AAA domain-containing protein</fullName>
    </recommendedName>
</protein>
<comment type="similarity">
    <text evidence="4">Belongs to the SMC family. RAD50 subfamily.</text>
</comment>
<keyword evidence="9" id="KW-0862">Zinc</keyword>
<sequence length="374" mass="42982">MSSIEKMSIQGIRSFGPEEQDKQVIQFFKPLTLILGPNGTGKTTIIECLKYITSGDLPPNSMKNCAFIHDPKIAGEREVKGQIRLQLRDVTGKQVLVTRSVTATQKLKKIEMKTLEGVITRHGPDGTKKSINSRCADMTREMITSLGVSKAVIDNVIFCHQEDANWPLSEGKPLKEKFDAIFASTRYTKVLETIRKLKQQQDAEIKTFKEELKYLKQHKDKSVQIQGDLADLNVKYQTSEESVAKIETELKPLQDKLNQLGTRAQETYKISSNIRNREKEKIQIDKNIGDLLSNIENEFQGSSEELKQMLREFQKKMEERQETLQQYERRKEILTKELERMGKQKSVILVEVGKLEQEAAVSYDILFLRFESFF</sequence>
<dbReference type="GO" id="GO:0007004">
    <property type="term" value="P:telomere maintenance via telomerase"/>
    <property type="evidence" value="ECO:0007669"/>
    <property type="project" value="TreeGrafter"/>
</dbReference>
<keyword evidence="17" id="KW-1185">Reference proteome</keyword>
<dbReference type="GO" id="GO:0051880">
    <property type="term" value="F:G-quadruplex DNA binding"/>
    <property type="evidence" value="ECO:0007669"/>
    <property type="project" value="TreeGrafter"/>
</dbReference>
<keyword evidence="12" id="KW-0539">Nucleus</keyword>
<dbReference type="GO" id="GO:0070192">
    <property type="term" value="P:chromosome organization involved in meiotic cell cycle"/>
    <property type="evidence" value="ECO:0007669"/>
    <property type="project" value="TreeGrafter"/>
</dbReference>
<evidence type="ECO:0000256" key="13">
    <source>
        <dbReference type="ARBA" id="ARBA00049360"/>
    </source>
</evidence>
<reference evidence="16 17" key="1">
    <citation type="journal article" date="2013" name="Nature">
        <title>Insights into bilaterian evolution from three spiralian genomes.</title>
        <authorList>
            <person name="Simakov O."/>
            <person name="Marletaz F."/>
            <person name="Cho S.J."/>
            <person name="Edsinger-Gonzales E."/>
            <person name="Havlak P."/>
            <person name="Hellsten U."/>
            <person name="Kuo D.H."/>
            <person name="Larsson T."/>
            <person name="Lv J."/>
            <person name="Arendt D."/>
            <person name="Savage R."/>
            <person name="Osoegawa K."/>
            <person name="de Jong P."/>
            <person name="Grimwood J."/>
            <person name="Chapman J.A."/>
            <person name="Shapiro H."/>
            <person name="Aerts A."/>
            <person name="Otillar R.P."/>
            <person name="Terry A.Y."/>
            <person name="Boore J.L."/>
            <person name="Grigoriev I.V."/>
            <person name="Lindberg D.R."/>
            <person name="Seaver E.C."/>
            <person name="Weisblat D.A."/>
            <person name="Putnam N.H."/>
            <person name="Rokhsar D.S."/>
        </authorList>
    </citation>
    <scope>NUCLEOTIDE SEQUENCE [LARGE SCALE GENOMIC DNA]</scope>
</reference>
<name>V4B2A7_LOTGI</name>
<evidence type="ECO:0000256" key="7">
    <source>
        <dbReference type="ARBA" id="ARBA00022763"/>
    </source>
</evidence>
<evidence type="ECO:0000313" key="16">
    <source>
        <dbReference type="EMBL" id="ESP01816.1"/>
    </source>
</evidence>
<dbReference type="KEGG" id="lgi:LOTGIDRAFT_139048"/>
<dbReference type="HOGENOM" id="CLU_023590_1_0_1"/>
<keyword evidence="8" id="KW-0378">Hydrolase</keyword>
<comment type="catalytic activity">
    <reaction evidence="13">
        <text>ATP + H2O = ADP + phosphate + H(+)</text>
        <dbReference type="Rhea" id="RHEA:13065"/>
        <dbReference type="ChEBI" id="CHEBI:15377"/>
        <dbReference type="ChEBI" id="CHEBI:15378"/>
        <dbReference type="ChEBI" id="CHEBI:30616"/>
        <dbReference type="ChEBI" id="CHEBI:43474"/>
        <dbReference type="ChEBI" id="CHEBI:456216"/>
    </reaction>
</comment>
<evidence type="ECO:0000259" key="15">
    <source>
        <dbReference type="Pfam" id="PF13476"/>
    </source>
</evidence>
<dbReference type="OMA" id="EQSINIR"/>
<dbReference type="SUPFAM" id="SSF52540">
    <property type="entry name" value="P-loop containing nucleoside triphosphate hydrolases"/>
    <property type="match status" value="1"/>
</dbReference>
<dbReference type="Gene3D" id="3.40.50.300">
    <property type="entry name" value="P-loop containing nucleotide triphosphate hydrolases"/>
    <property type="match status" value="1"/>
</dbReference>
<dbReference type="GO" id="GO:0006302">
    <property type="term" value="P:double-strand break repair"/>
    <property type="evidence" value="ECO:0007669"/>
    <property type="project" value="InterPro"/>
</dbReference>
<keyword evidence="5" id="KW-0158">Chromosome</keyword>
<dbReference type="GeneID" id="20234140"/>